<dbReference type="EMBL" id="VJZD01000305">
    <property type="protein sequence ID" value="MPY37364.1"/>
    <property type="molecule type" value="Genomic_DNA"/>
</dbReference>
<evidence type="ECO:0000313" key="5">
    <source>
        <dbReference type="Proteomes" id="UP000325849"/>
    </source>
</evidence>
<organism evidence="4 5">
    <name type="scientific">Streptomyces adustus</name>
    <dbReference type="NCBI Taxonomy" id="1609272"/>
    <lineage>
        <taxon>Bacteria</taxon>
        <taxon>Bacillati</taxon>
        <taxon>Actinomycetota</taxon>
        <taxon>Actinomycetes</taxon>
        <taxon>Kitasatosporales</taxon>
        <taxon>Streptomycetaceae</taxon>
        <taxon>Streptomyces</taxon>
    </lineage>
</organism>
<evidence type="ECO:0000256" key="2">
    <source>
        <dbReference type="SAM" id="MobiDB-lite"/>
    </source>
</evidence>
<evidence type="ECO:0000259" key="3">
    <source>
        <dbReference type="Pfam" id="PF13581"/>
    </source>
</evidence>
<dbReference type="CDD" id="cd16936">
    <property type="entry name" value="HATPase_RsbW-like"/>
    <property type="match status" value="1"/>
</dbReference>
<protein>
    <submittedName>
        <fullName evidence="4">ATP-binding protein</fullName>
    </submittedName>
</protein>
<feature type="domain" description="Histidine kinase/HSP90-like ATPase" evidence="3">
    <location>
        <begin position="50"/>
        <end position="156"/>
    </location>
</feature>
<dbReference type="Gene3D" id="3.30.565.10">
    <property type="entry name" value="Histidine kinase-like ATPase, C-terminal domain"/>
    <property type="match status" value="1"/>
</dbReference>
<proteinExistence type="predicted"/>
<accession>A0A5N8VT69</accession>
<keyword evidence="5" id="KW-1185">Reference proteome</keyword>
<dbReference type="InterPro" id="IPR050267">
    <property type="entry name" value="Anti-sigma-factor_SerPK"/>
</dbReference>
<evidence type="ECO:0000256" key="1">
    <source>
        <dbReference type="ARBA" id="ARBA00022527"/>
    </source>
</evidence>
<comment type="caution">
    <text evidence="4">The sequence shown here is derived from an EMBL/GenBank/DDBJ whole genome shotgun (WGS) entry which is preliminary data.</text>
</comment>
<dbReference type="Pfam" id="PF13581">
    <property type="entry name" value="HATPase_c_2"/>
    <property type="match status" value="1"/>
</dbReference>
<keyword evidence="1" id="KW-0808">Transferase</keyword>
<dbReference type="InterPro" id="IPR003594">
    <property type="entry name" value="HATPase_dom"/>
</dbReference>
<evidence type="ECO:0000313" key="4">
    <source>
        <dbReference type="EMBL" id="MPY37364.1"/>
    </source>
</evidence>
<dbReference type="Proteomes" id="UP000325849">
    <property type="component" value="Unassembled WGS sequence"/>
</dbReference>
<reference evidence="4 5" key="1">
    <citation type="submission" date="2019-07" db="EMBL/GenBank/DDBJ databases">
        <title>New species of Amycolatopsis and Streptomyces.</title>
        <authorList>
            <person name="Duangmal K."/>
            <person name="Teo W.F.A."/>
            <person name="Lipun K."/>
        </authorList>
    </citation>
    <scope>NUCLEOTIDE SEQUENCE [LARGE SCALE GENOMIC DNA]</scope>
    <source>
        <strain evidence="4 5">NBRC 109810</strain>
    </source>
</reference>
<dbReference type="PANTHER" id="PTHR35526:SF3">
    <property type="entry name" value="ANTI-SIGMA-F FACTOR RSBW"/>
    <property type="match status" value="1"/>
</dbReference>
<keyword evidence="1" id="KW-0723">Serine/threonine-protein kinase</keyword>
<sequence>MTRQARGSGPVAIGTTSVEARADAGNVGEEPEDAGPRAQPSQLRRRLGRADLRAVPEARRALRELLRHWGKPGRSEIAELLTSELVTNALVHTDREALLTATVGPDGLRVEVRDFVAGRPRPRVPAAQDGTHGRGLLLVQSLASAWGVLPHGVGKSVWFELDAEAA</sequence>
<keyword evidence="4" id="KW-0547">Nucleotide-binding</keyword>
<feature type="region of interest" description="Disordered" evidence="2">
    <location>
        <begin position="1"/>
        <end position="45"/>
    </location>
</feature>
<dbReference type="InterPro" id="IPR036890">
    <property type="entry name" value="HATPase_C_sf"/>
</dbReference>
<dbReference type="OrthoDB" id="5244329at2"/>
<keyword evidence="4" id="KW-0067">ATP-binding</keyword>
<dbReference type="SUPFAM" id="SSF55874">
    <property type="entry name" value="ATPase domain of HSP90 chaperone/DNA topoisomerase II/histidine kinase"/>
    <property type="match status" value="1"/>
</dbReference>
<dbReference type="PANTHER" id="PTHR35526">
    <property type="entry name" value="ANTI-SIGMA-F FACTOR RSBW-RELATED"/>
    <property type="match status" value="1"/>
</dbReference>
<keyword evidence="1" id="KW-0418">Kinase</keyword>
<gene>
    <name evidence="4" type="ORF">FNH09_41000</name>
</gene>
<dbReference type="GO" id="GO:0005524">
    <property type="term" value="F:ATP binding"/>
    <property type="evidence" value="ECO:0007669"/>
    <property type="project" value="UniProtKB-KW"/>
</dbReference>
<dbReference type="AlphaFoldDB" id="A0A5N8VT69"/>
<dbReference type="GO" id="GO:0004674">
    <property type="term" value="F:protein serine/threonine kinase activity"/>
    <property type="evidence" value="ECO:0007669"/>
    <property type="project" value="UniProtKB-KW"/>
</dbReference>
<name>A0A5N8VT69_9ACTN</name>